<protein>
    <recommendedName>
        <fullName evidence="3">Replication protein</fullName>
    </recommendedName>
</protein>
<gene>
    <name evidence="1" type="ORF">SAMN05444167_0570</name>
</gene>
<evidence type="ECO:0000313" key="2">
    <source>
        <dbReference type="Proteomes" id="UP000182427"/>
    </source>
</evidence>
<evidence type="ECO:0000313" key="1">
    <source>
        <dbReference type="EMBL" id="SDE83606.1"/>
    </source>
</evidence>
<dbReference type="Proteomes" id="UP000182427">
    <property type="component" value="Chromosome I"/>
</dbReference>
<name>A0A1G7G640_9BACT</name>
<organism evidence="1 2">
    <name type="scientific">Terriglobus roseus</name>
    <dbReference type="NCBI Taxonomy" id="392734"/>
    <lineage>
        <taxon>Bacteria</taxon>
        <taxon>Pseudomonadati</taxon>
        <taxon>Acidobacteriota</taxon>
        <taxon>Terriglobia</taxon>
        <taxon>Terriglobales</taxon>
        <taxon>Acidobacteriaceae</taxon>
        <taxon>Terriglobus</taxon>
    </lineage>
</organism>
<keyword evidence="2" id="KW-1185">Reference proteome</keyword>
<proteinExistence type="predicted"/>
<accession>A0A1G7G640</accession>
<evidence type="ECO:0008006" key="3">
    <source>
        <dbReference type="Google" id="ProtNLM"/>
    </source>
</evidence>
<dbReference type="RefSeq" id="WP_083343814.1">
    <property type="nucleotide sequence ID" value="NZ_LT629690.1"/>
</dbReference>
<reference evidence="2" key="1">
    <citation type="submission" date="2016-10" db="EMBL/GenBank/DDBJ databases">
        <authorList>
            <person name="Varghese N."/>
            <person name="Submissions S."/>
        </authorList>
    </citation>
    <scope>NUCLEOTIDE SEQUENCE [LARGE SCALE GENOMIC DNA]</scope>
    <source>
        <strain evidence="2">GAS232</strain>
    </source>
</reference>
<dbReference type="AlphaFoldDB" id="A0A1G7G640"/>
<sequence length="199" mass="22192">MNQTAISEHLLNTLPVAAIGHFTFPKQVSDEKRLGIWKQFLNEAEKRLHYPIGTLRGFETDCEGNRHIHAIFVSHKPISHHVLSDAWHAVLHVPKQMFKTYADCSPYDRTCGTKGIEYVMKDGEIELSDNIHLFSSDVDVNGLNARARRAYSRMRNTSVKPFVPKSVPVDAGSGSPWNKISGSPLGAPVVPMVVVHKAQ</sequence>
<dbReference type="EMBL" id="LT629690">
    <property type="protein sequence ID" value="SDE83606.1"/>
    <property type="molecule type" value="Genomic_DNA"/>
</dbReference>